<evidence type="ECO:0008006" key="3">
    <source>
        <dbReference type="Google" id="ProtNLM"/>
    </source>
</evidence>
<evidence type="ECO:0000313" key="2">
    <source>
        <dbReference type="Proteomes" id="UP001301012"/>
    </source>
</evidence>
<sequence>MARYTNEFREKHKVALLCKVLGIPRSTYYFFRYEKPCKWDIEREILKQKIQSIYDDSNGVYGALKFTKYYLRILILA</sequence>
<protein>
    <recommendedName>
        <fullName evidence="3">Transposase</fullName>
    </recommendedName>
</protein>
<reference evidence="1 2" key="1">
    <citation type="submission" date="2023-05" db="EMBL/GenBank/DDBJ databases">
        <title>Rombocin, a short stable natural nisin variant, displays selective antimicrobial activity against Listeria monocytogenes and employs dual mode of action to kill target bacterial strains.</title>
        <authorList>
            <person name="Wambui J."/>
            <person name="Stephan R."/>
            <person name="Kuipers O.P."/>
        </authorList>
    </citation>
    <scope>NUCLEOTIDE SEQUENCE [LARGE SCALE GENOMIC DNA]</scope>
    <source>
        <strain evidence="1 2">RC002</strain>
    </source>
</reference>
<organism evidence="1 2">
    <name type="scientific">Romboutsia sedimentorum</name>
    <dbReference type="NCBI Taxonomy" id="1368474"/>
    <lineage>
        <taxon>Bacteria</taxon>
        <taxon>Bacillati</taxon>
        <taxon>Bacillota</taxon>
        <taxon>Clostridia</taxon>
        <taxon>Peptostreptococcales</taxon>
        <taxon>Peptostreptococcaceae</taxon>
        <taxon>Romboutsia</taxon>
    </lineage>
</organism>
<dbReference type="RefSeq" id="WP_284131352.1">
    <property type="nucleotide sequence ID" value="NZ_JASKYM010000001.1"/>
</dbReference>
<evidence type="ECO:0000313" key="1">
    <source>
        <dbReference type="EMBL" id="MDK2562372.1"/>
    </source>
</evidence>
<comment type="caution">
    <text evidence="1">The sequence shown here is derived from an EMBL/GenBank/DDBJ whole genome shotgun (WGS) entry which is preliminary data.</text>
</comment>
<keyword evidence="2" id="KW-1185">Reference proteome</keyword>
<gene>
    <name evidence="1" type="ORF">QOZ84_02335</name>
</gene>
<name>A0ABT7E6R9_9FIRM</name>
<accession>A0ABT7E6R9</accession>
<dbReference type="EMBL" id="JASKYM010000001">
    <property type="protein sequence ID" value="MDK2562372.1"/>
    <property type="molecule type" value="Genomic_DNA"/>
</dbReference>
<proteinExistence type="predicted"/>
<dbReference type="Proteomes" id="UP001301012">
    <property type="component" value="Unassembled WGS sequence"/>
</dbReference>